<proteinExistence type="predicted"/>
<dbReference type="Proteomes" id="UP001499852">
    <property type="component" value="Unassembled WGS sequence"/>
</dbReference>
<evidence type="ECO:0000313" key="2">
    <source>
        <dbReference type="Proteomes" id="UP001499852"/>
    </source>
</evidence>
<comment type="caution">
    <text evidence="1">The sequence shown here is derived from an EMBL/GenBank/DDBJ whole genome shotgun (WGS) entry which is preliminary data.</text>
</comment>
<dbReference type="EMBL" id="BAABIA010000002">
    <property type="protein sequence ID" value="GAA5136613.1"/>
    <property type="molecule type" value="Genomic_DNA"/>
</dbReference>
<dbReference type="RefSeq" id="WP_345735458.1">
    <property type="nucleotide sequence ID" value="NZ_BAABIA010000002.1"/>
</dbReference>
<reference evidence="2" key="1">
    <citation type="journal article" date="2019" name="Int. J. Syst. Evol. Microbiol.">
        <title>The Global Catalogue of Microorganisms (GCM) 10K type strain sequencing project: providing services to taxonomists for standard genome sequencing and annotation.</title>
        <authorList>
            <consortium name="The Broad Institute Genomics Platform"/>
            <consortium name="The Broad Institute Genome Sequencing Center for Infectious Disease"/>
            <person name="Wu L."/>
            <person name="Ma J."/>
        </authorList>
    </citation>
    <scope>NUCLEOTIDE SEQUENCE [LARGE SCALE GENOMIC DNA]</scope>
    <source>
        <strain evidence="2">JCM 18053</strain>
    </source>
</reference>
<accession>A0ABP9NZ03</accession>
<evidence type="ECO:0000313" key="1">
    <source>
        <dbReference type="EMBL" id="GAA5136613.1"/>
    </source>
</evidence>
<evidence type="ECO:0008006" key="3">
    <source>
        <dbReference type="Google" id="ProtNLM"/>
    </source>
</evidence>
<protein>
    <recommendedName>
        <fullName evidence="3">L-2-amino-thiazoline-4-carboxylic acid hydrolase</fullName>
    </recommendedName>
</protein>
<sequence length="177" mass="19278">MENSSETASAEPAKSVLPYTDVKPVGAADFYTAVNATFRFIERKLGQKGLRSYWAELGRGYYAPVTQRWLAGGLGAVAAHWRAFFAAEPGAQVEVSEVDQEVVVEVQTCPAIRFLREHGREIAPFFCQHCYHVSTAMGEAAGIEMRLSGGNGSCTQRFAKTGHFPEAQKEEDIATAG</sequence>
<name>A0ABP9NZ03_9BACT</name>
<keyword evidence="2" id="KW-1185">Reference proteome</keyword>
<gene>
    <name evidence="1" type="ORF">GCM10023213_11950</name>
</gene>
<organism evidence="1 2">
    <name type="scientific">Prosthecobacter algae</name>
    <dbReference type="NCBI Taxonomy" id="1144682"/>
    <lineage>
        <taxon>Bacteria</taxon>
        <taxon>Pseudomonadati</taxon>
        <taxon>Verrucomicrobiota</taxon>
        <taxon>Verrucomicrobiia</taxon>
        <taxon>Verrucomicrobiales</taxon>
        <taxon>Verrucomicrobiaceae</taxon>
        <taxon>Prosthecobacter</taxon>
    </lineage>
</organism>